<dbReference type="RefSeq" id="WP_078785839.1">
    <property type="nucleotide sequence ID" value="NZ_CACZYW010000005.1"/>
</dbReference>
<evidence type="ECO:0008006" key="4">
    <source>
        <dbReference type="Google" id="ProtNLM"/>
    </source>
</evidence>
<feature type="transmembrane region" description="Helical" evidence="1">
    <location>
        <begin position="71"/>
        <end position="91"/>
    </location>
</feature>
<evidence type="ECO:0000313" key="3">
    <source>
        <dbReference type="Proteomes" id="UP000189857"/>
    </source>
</evidence>
<dbReference type="AlphaFoldDB" id="A0A1T4K4Z9"/>
<proteinExistence type="predicted"/>
<dbReference type="EMBL" id="FUXA01000003">
    <property type="protein sequence ID" value="SJZ37407.1"/>
    <property type="molecule type" value="Genomic_DNA"/>
</dbReference>
<name>A0A1T4K4Z9_9FIRM</name>
<dbReference type="OrthoDB" id="9973363at2"/>
<keyword evidence="1" id="KW-1133">Transmembrane helix</keyword>
<evidence type="ECO:0000256" key="1">
    <source>
        <dbReference type="SAM" id="Phobius"/>
    </source>
</evidence>
<reference evidence="2 3" key="1">
    <citation type="submission" date="2017-02" db="EMBL/GenBank/DDBJ databases">
        <authorList>
            <person name="Peterson S.W."/>
        </authorList>
    </citation>
    <scope>NUCLEOTIDE SEQUENCE [LARGE SCALE GENOMIC DNA]</scope>
    <source>
        <strain evidence="2 3">ATCC 17233</strain>
    </source>
</reference>
<dbReference type="Proteomes" id="UP000189857">
    <property type="component" value="Unassembled WGS sequence"/>
</dbReference>
<organism evidence="2 3">
    <name type="scientific">Eubacterium ruminantium</name>
    <dbReference type="NCBI Taxonomy" id="42322"/>
    <lineage>
        <taxon>Bacteria</taxon>
        <taxon>Bacillati</taxon>
        <taxon>Bacillota</taxon>
        <taxon>Clostridia</taxon>
        <taxon>Eubacteriales</taxon>
        <taxon>Eubacteriaceae</taxon>
        <taxon>Eubacterium</taxon>
    </lineage>
</organism>
<keyword evidence="1" id="KW-0812">Transmembrane</keyword>
<sequence length="126" mass="14402">MEDKNELNSHEITQMNLAYKRTDLSIIRTELAISNTKLSVEQTHLSFLRTIVSLIGSAATIYKALPALGVSNIFSSVLAIFLVLAAVYFIIRDRLTYPRLKAKIKDIEEQKERLVLERRYSEEADD</sequence>
<evidence type="ECO:0000313" key="2">
    <source>
        <dbReference type="EMBL" id="SJZ37407.1"/>
    </source>
</evidence>
<accession>A0A1T4K4Z9</accession>
<keyword evidence="3" id="KW-1185">Reference proteome</keyword>
<protein>
    <recommendedName>
        <fullName evidence="4">DUF202 domain-containing protein</fullName>
    </recommendedName>
</protein>
<gene>
    <name evidence="2" type="ORF">SAMN02745110_00157</name>
</gene>
<keyword evidence="1" id="KW-0472">Membrane</keyword>
<feature type="transmembrane region" description="Helical" evidence="1">
    <location>
        <begin position="47"/>
        <end position="65"/>
    </location>
</feature>